<dbReference type="GO" id="GO:0006355">
    <property type="term" value="P:regulation of DNA-templated transcription"/>
    <property type="evidence" value="ECO:0007669"/>
    <property type="project" value="InterPro"/>
</dbReference>
<dbReference type="InterPro" id="IPR000792">
    <property type="entry name" value="Tscrpt_reg_LuxR_C"/>
</dbReference>
<dbReference type="AlphaFoldDB" id="Q1LBS0"/>
<dbReference type="Gene3D" id="1.10.10.10">
    <property type="entry name" value="Winged helix-like DNA-binding domain superfamily/Winged helix DNA-binding domain"/>
    <property type="match status" value="1"/>
</dbReference>
<evidence type="ECO:0000313" key="3">
    <source>
        <dbReference type="Proteomes" id="UP000002429"/>
    </source>
</evidence>
<dbReference type="GO" id="GO:0003677">
    <property type="term" value="F:DNA binding"/>
    <property type="evidence" value="ECO:0007669"/>
    <property type="project" value="InterPro"/>
</dbReference>
<evidence type="ECO:0000313" key="2">
    <source>
        <dbReference type="EMBL" id="ABF12406.1"/>
    </source>
</evidence>
<reference evidence="3" key="1">
    <citation type="journal article" date="2010" name="PLoS ONE">
        <title>The complete genome sequence of Cupriavidus metallidurans strain CH34, a master survivalist in harsh and anthropogenic environments.</title>
        <authorList>
            <person name="Janssen P.J."/>
            <person name="Van Houdt R."/>
            <person name="Moors H."/>
            <person name="Monsieurs P."/>
            <person name="Morin N."/>
            <person name="Michaux A."/>
            <person name="Benotmane M.A."/>
            <person name="Leys N."/>
            <person name="Vallaeys T."/>
            <person name="Lapidus A."/>
            <person name="Monchy S."/>
            <person name="Medigue C."/>
            <person name="Taghavi S."/>
            <person name="McCorkle S."/>
            <person name="Dunn J."/>
            <person name="van der Lelie D."/>
            <person name="Mergeay M."/>
        </authorList>
    </citation>
    <scope>NUCLEOTIDE SEQUENCE [LARGE SCALE GENOMIC DNA]</scope>
    <source>
        <strain evidence="3">ATCC 43123 / DSM 2839 / NBRC 102507 / CH34</strain>
    </source>
</reference>
<sequence length="276" mass="30816">MQMTRGETAKMGAGSADDTSFMADAVGAIGTETFGSQLDVLVDHYCRIDFCACYRIASDRVDVVAMSDPNRFESATRIDTYANGKLWETDPALHQAFVGLESNSLSYARLRRTDIADHRLRDVVYTHLVDRLLVCYKNKAATYAISLLRWRSSAPFLYGDIESLLSRSPVIMALVDRHFVSSVKHGRPADAFASRELAEQCLRAVSGMPARECEVCARVIFGFSLPAIASDLGISVDTVKSYVKRAYQRIEIGSQRELVVAYLEYWEGWARSRILS</sequence>
<name>Q1LBS0_CUPMC</name>
<proteinExistence type="predicted"/>
<dbReference type="Pfam" id="PF00196">
    <property type="entry name" value="GerE"/>
    <property type="match status" value="1"/>
</dbReference>
<dbReference type="InterPro" id="IPR016032">
    <property type="entry name" value="Sig_transdc_resp-reg_C-effctor"/>
</dbReference>
<protein>
    <submittedName>
        <fullName evidence="2">Transcriptional regulator, LuxR family</fullName>
    </submittedName>
</protein>
<dbReference type="SUPFAM" id="SSF46894">
    <property type="entry name" value="C-terminal effector domain of the bipartite response regulators"/>
    <property type="match status" value="1"/>
</dbReference>
<dbReference type="InterPro" id="IPR036388">
    <property type="entry name" value="WH-like_DNA-bd_sf"/>
</dbReference>
<gene>
    <name evidence="2" type="ordered locus">Rmet_5547</name>
</gene>
<dbReference type="HOGENOM" id="CLU_077414_0_0_4"/>
<feature type="domain" description="HTH luxR-type" evidence="1">
    <location>
        <begin position="205"/>
        <end position="262"/>
    </location>
</feature>
<keyword evidence="2" id="KW-0614">Plasmid</keyword>
<dbReference type="eggNOG" id="COG2197">
    <property type="taxonomic scope" value="Bacteria"/>
</dbReference>
<organism evidence="2 3">
    <name type="scientific">Cupriavidus metallidurans (strain ATCC 43123 / DSM 2839 / NBRC 102507 / CH34)</name>
    <name type="common">Ralstonia metallidurans</name>
    <dbReference type="NCBI Taxonomy" id="266264"/>
    <lineage>
        <taxon>Bacteria</taxon>
        <taxon>Pseudomonadati</taxon>
        <taxon>Pseudomonadota</taxon>
        <taxon>Betaproteobacteria</taxon>
        <taxon>Burkholderiales</taxon>
        <taxon>Burkholderiaceae</taxon>
        <taxon>Cupriavidus</taxon>
    </lineage>
</organism>
<dbReference type="SMART" id="SM00421">
    <property type="entry name" value="HTH_LUXR"/>
    <property type="match status" value="1"/>
</dbReference>
<dbReference type="KEGG" id="rme:Rmet_5547"/>
<dbReference type="Proteomes" id="UP000002429">
    <property type="component" value="Plasmid megaplasmid"/>
</dbReference>
<keyword evidence="3" id="KW-1185">Reference proteome</keyword>
<geneLocation type="plasmid" evidence="2 3">
    <name>megaplasmid</name>
</geneLocation>
<dbReference type="EMBL" id="CP000353">
    <property type="protein sequence ID" value="ABF12406.1"/>
    <property type="molecule type" value="Genomic_DNA"/>
</dbReference>
<accession>Q1LBS0</accession>
<evidence type="ECO:0000259" key="1">
    <source>
        <dbReference type="SMART" id="SM00421"/>
    </source>
</evidence>